<evidence type="ECO:0000313" key="4">
    <source>
        <dbReference type="Proteomes" id="UP001362999"/>
    </source>
</evidence>
<dbReference type="EMBL" id="JAWWNJ010000102">
    <property type="protein sequence ID" value="KAK6995615.1"/>
    <property type="molecule type" value="Genomic_DNA"/>
</dbReference>
<name>A0AAV9ZRE4_9AGAR</name>
<dbReference type="Proteomes" id="UP001362999">
    <property type="component" value="Unassembled WGS sequence"/>
</dbReference>
<reference evidence="2 4" key="1">
    <citation type="journal article" date="2024" name="J Genomics">
        <title>Draft genome sequencing and assembly of Favolaschia claudopus CIRM-BRFM 2984 isolated from oak limbs.</title>
        <authorList>
            <person name="Navarro D."/>
            <person name="Drula E."/>
            <person name="Chaduli D."/>
            <person name="Cazenave R."/>
            <person name="Ahrendt S."/>
            <person name="Wang J."/>
            <person name="Lipzen A."/>
            <person name="Daum C."/>
            <person name="Barry K."/>
            <person name="Grigoriev I.V."/>
            <person name="Favel A."/>
            <person name="Rosso M.N."/>
            <person name="Martin F."/>
        </authorList>
    </citation>
    <scope>NUCLEOTIDE SEQUENCE [LARGE SCALE GENOMIC DNA]</scope>
    <source>
        <strain evidence="2 4">CIRM-BRFM 2984</strain>
    </source>
</reference>
<organism evidence="2 4">
    <name type="scientific">Favolaschia claudopus</name>
    <dbReference type="NCBI Taxonomy" id="2862362"/>
    <lineage>
        <taxon>Eukaryota</taxon>
        <taxon>Fungi</taxon>
        <taxon>Dikarya</taxon>
        <taxon>Basidiomycota</taxon>
        <taxon>Agaricomycotina</taxon>
        <taxon>Agaricomycetes</taxon>
        <taxon>Agaricomycetidae</taxon>
        <taxon>Agaricales</taxon>
        <taxon>Marasmiineae</taxon>
        <taxon>Mycenaceae</taxon>
        <taxon>Favolaschia</taxon>
    </lineage>
</organism>
<dbReference type="AlphaFoldDB" id="A0AAV9ZRE4"/>
<protein>
    <submittedName>
        <fullName evidence="2">Uncharacterized protein</fullName>
    </submittedName>
</protein>
<dbReference type="EMBL" id="JAWWNJ010000117">
    <property type="protein sequence ID" value="KAK6991453.1"/>
    <property type="molecule type" value="Genomic_DNA"/>
</dbReference>
<evidence type="ECO:0000313" key="3">
    <source>
        <dbReference type="EMBL" id="KAK6995615.1"/>
    </source>
</evidence>
<gene>
    <name evidence="2" type="ORF">R3P38DRAFT_2803757</name>
    <name evidence="3" type="ORF">R3P38DRAFT_3425765</name>
</gene>
<feature type="region of interest" description="Disordered" evidence="1">
    <location>
        <begin position="31"/>
        <end position="55"/>
    </location>
</feature>
<keyword evidence="4" id="KW-1185">Reference proteome</keyword>
<feature type="compositionally biased region" description="Acidic residues" evidence="1">
    <location>
        <begin position="89"/>
        <end position="104"/>
    </location>
</feature>
<feature type="region of interest" description="Disordered" evidence="1">
    <location>
        <begin position="89"/>
        <end position="109"/>
    </location>
</feature>
<sequence length="223" mass="24734">MDTPPNSFNPSEVPLLPDFVADGTRSLLESLSAPAGYSTTNAYQDPSPRSPSPRLIDWGLSENTELESSLDSQAVAILAHKLLEYLDADPVSDDDQEERSDGEDDRDKIQEPIWMMGMKMRTGESALGPKTQWNIHVNGIHGRTGSLVHWMSSCTSLDQSSRTANLDLFIWLLKVNEVDDVPSVKMMQEVNVMLQSICGIDSIPYDGPLGHKYKVGQEVMRAR</sequence>
<comment type="caution">
    <text evidence="2">The sequence shown here is derived from an EMBL/GenBank/DDBJ whole genome shotgun (WGS) entry which is preliminary data.</text>
</comment>
<proteinExistence type="predicted"/>
<evidence type="ECO:0000313" key="2">
    <source>
        <dbReference type="EMBL" id="KAK6991453.1"/>
    </source>
</evidence>
<accession>A0AAV9ZRE4</accession>
<evidence type="ECO:0000256" key="1">
    <source>
        <dbReference type="SAM" id="MobiDB-lite"/>
    </source>
</evidence>